<dbReference type="AlphaFoldDB" id="G0P7H3"/>
<evidence type="ECO:0000313" key="3">
    <source>
        <dbReference type="Proteomes" id="UP000008068"/>
    </source>
</evidence>
<evidence type="ECO:0000256" key="1">
    <source>
        <dbReference type="SAM" id="MobiDB-lite"/>
    </source>
</evidence>
<proteinExistence type="predicted"/>
<feature type="compositionally biased region" description="Acidic residues" evidence="1">
    <location>
        <begin position="330"/>
        <end position="350"/>
    </location>
</feature>
<dbReference type="InParanoid" id="G0P7H3"/>
<protein>
    <submittedName>
        <fullName evidence="2">Uncharacterized protein</fullName>
    </submittedName>
</protein>
<reference evidence="3" key="1">
    <citation type="submission" date="2011-07" db="EMBL/GenBank/DDBJ databases">
        <authorList>
            <consortium name="Caenorhabditis brenneri Sequencing and Analysis Consortium"/>
            <person name="Wilson R.K."/>
        </authorList>
    </citation>
    <scope>NUCLEOTIDE SEQUENCE [LARGE SCALE GENOMIC DNA]</scope>
    <source>
        <strain evidence="3">PB2801</strain>
    </source>
</reference>
<feature type="region of interest" description="Disordered" evidence="1">
    <location>
        <begin position="1"/>
        <end position="25"/>
    </location>
</feature>
<accession>G0P7H3</accession>
<dbReference type="Proteomes" id="UP000008068">
    <property type="component" value="Unassembled WGS sequence"/>
</dbReference>
<keyword evidence="3" id="KW-1185">Reference proteome</keyword>
<name>G0P7H3_CAEBE</name>
<sequence>MATSNEKINQQHQQIRTTSEMDEDMLLTPADEADEIVSGPTLDESALLCSDAVGLSTSGPQKAQCAKADKSGGRKEIKAMDVAESQAKQQLDKNLLGKLSETNQLASIIESFEPASADDVKMLKEVTLATIKKYQELSDSYKQTMEEWKPRFEDVVNKLEELKLKQEDINDSQRSNDVVKSKLVINQHILPAVCLRCGDSHPTFKCTIFETAEAREKVLQMNGRCKMCGRHSKSEECPVERAMQECVQCKEKHLLALCKARFGQAALEEKKQKEAEEKTKKVMRRQLAKLAKPGANVPKAENLLKSVAARRRERRKRLAKNRKTTSGEKEESEEENEEQGESEMEEEEML</sequence>
<dbReference type="EMBL" id="GL380114">
    <property type="protein sequence ID" value="EGT46955.1"/>
    <property type="molecule type" value="Genomic_DNA"/>
</dbReference>
<evidence type="ECO:0000313" key="2">
    <source>
        <dbReference type="EMBL" id="EGT46955.1"/>
    </source>
</evidence>
<organism evidence="3">
    <name type="scientific">Caenorhabditis brenneri</name>
    <name type="common">Nematode worm</name>
    <dbReference type="NCBI Taxonomy" id="135651"/>
    <lineage>
        <taxon>Eukaryota</taxon>
        <taxon>Metazoa</taxon>
        <taxon>Ecdysozoa</taxon>
        <taxon>Nematoda</taxon>
        <taxon>Chromadorea</taxon>
        <taxon>Rhabditida</taxon>
        <taxon>Rhabditina</taxon>
        <taxon>Rhabditomorpha</taxon>
        <taxon>Rhabditoidea</taxon>
        <taxon>Rhabditidae</taxon>
        <taxon>Peloderinae</taxon>
        <taxon>Caenorhabditis</taxon>
    </lineage>
</organism>
<feature type="region of interest" description="Disordered" evidence="1">
    <location>
        <begin position="291"/>
        <end position="350"/>
    </location>
</feature>
<gene>
    <name evidence="2" type="ORF">CAEBREN_16242</name>
</gene>
<feature type="compositionally biased region" description="Basic residues" evidence="1">
    <location>
        <begin position="308"/>
        <end position="323"/>
    </location>
</feature>
<dbReference type="HOGENOM" id="CLU_792810_0_0_1"/>
<feature type="compositionally biased region" description="Polar residues" evidence="1">
    <location>
        <begin position="1"/>
        <end position="18"/>
    </location>
</feature>